<proteinExistence type="predicted"/>
<dbReference type="PANTHER" id="PTHR45663">
    <property type="entry name" value="GEO12009P1"/>
    <property type="match status" value="1"/>
</dbReference>
<dbReference type="FunFam" id="3.40.30.10:FF:000001">
    <property type="entry name" value="Thioredoxin"/>
    <property type="match status" value="1"/>
</dbReference>
<comment type="caution">
    <text evidence="7">The sequence shown here is derived from an EMBL/GenBank/DDBJ whole genome shotgun (WGS) entry which is preliminary data.</text>
</comment>
<organism evidence="7 8">
    <name type="scientific">Cinnamomum micranthum f. kanehirae</name>
    <dbReference type="NCBI Taxonomy" id="337451"/>
    <lineage>
        <taxon>Eukaryota</taxon>
        <taxon>Viridiplantae</taxon>
        <taxon>Streptophyta</taxon>
        <taxon>Embryophyta</taxon>
        <taxon>Tracheophyta</taxon>
        <taxon>Spermatophyta</taxon>
        <taxon>Magnoliopsida</taxon>
        <taxon>Magnoliidae</taxon>
        <taxon>Laurales</taxon>
        <taxon>Lauraceae</taxon>
        <taxon>Cinnamomum</taxon>
    </lineage>
</organism>
<dbReference type="PROSITE" id="PS51352">
    <property type="entry name" value="THIOREDOXIN_2"/>
    <property type="match status" value="1"/>
</dbReference>
<keyword evidence="1" id="KW-0813">Transport</keyword>
<dbReference type="InterPro" id="IPR005746">
    <property type="entry name" value="Thioredoxin"/>
</dbReference>
<gene>
    <name evidence="7" type="ORF">CKAN_02182800</name>
</gene>
<dbReference type="Proteomes" id="UP000283530">
    <property type="component" value="Unassembled WGS sequence"/>
</dbReference>
<evidence type="ECO:0000256" key="2">
    <source>
        <dbReference type="ARBA" id="ARBA00022946"/>
    </source>
</evidence>
<keyword evidence="8" id="KW-1185">Reference proteome</keyword>
<accession>A0A3S3NHY8</accession>
<evidence type="ECO:0000313" key="7">
    <source>
        <dbReference type="EMBL" id="RWR92610.1"/>
    </source>
</evidence>
<dbReference type="InterPro" id="IPR036249">
    <property type="entry name" value="Thioredoxin-like_sf"/>
</dbReference>
<dbReference type="AlphaFoldDB" id="A0A3S3NHY8"/>
<feature type="domain" description="Thioredoxin" evidence="6">
    <location>
        <begin position="57"/>
        <end position="178"/>
    </location>
</feature>
<name>A0A3S3NHY8_9MAGN</name>
<dbReference type="SUPFAM" id="SSF52833">
    <property type="entry name" value="Thioredoxin-like"/>
    <property type="match status" value="1"/>
</dbReference>
<sequence length="183" mass="20646">MAATATICNSTPSINISSPPVRTTSSNLRTCFLTQSHPSKRLVLFRSENLKRRFWGSGRGVSVPRFEISCKATVITENEFPDKVLRSDLPVLVEFVANWCGPCRLIAPVVDWASQEYKDRLNVVKIDHDSNPKLIEEYKVYGLPTLILFKNGQEVRDSRREGAMTKVKLKEYLDTLLETVAAT</sequence>
<dbReference type="Pfam" id="PF00085">
    <property type="entry name" value="Thioredoxin"/>
    <property type="match status" value="1"/>
</dbReference>
<evidence type="ECO:0000313" key="8">
    <source>
        <dbReference type="Proteomes" id="UP000283530"/>
    </source>
</evidence>
<dbReference type="EMBL" id="QPKB01000009">
    <property type="protein sequence ID" value="RWR92610.1"/>
    <property type="molecule type" value="Genomic_DNA"/>
</dbReference>
<evidence type="ECO:0000256" key="5">
    <source>
        <dbReference type="ARBA" id="ARBA00023284"/>
    </source>
</evidence>
<dbReference type="Gene3D" id="3.40.30.10">
    <property type="entry name" value="Glutaredoxin"/>
    <property type="match status" value="1"/>
</dbReference>
<evidence type="ECO:0000256" key="1">
    <source>
        <dbReference type="ARBA" id="ARBA00022448"/>
    </source>
</evidence>
<dbReference type="InterPro" id="IPR013766">
    <property type="entry name" value="Thioredoxin_domain"/>
</dbReference>
<dbReference type="GO" id="GO:0015035">
    <property type="term" value="F:protein-disulfide reductase activity"/>
    <property type="evidence" value="ECO:0007669"/>
    <property type="project" value="InterPro"/>
</dbReference>
<evidence type="ECO:0000256" key="3">
    <source>
        <dbReference type="ARBA" id="ARBA00022982"/>
    </source>
</evidence>
<dbReference type="PRINTS" id="PR00421">
    <property type="entry name" value="THIOREDOXIN"/>
</dbReference>
<protein>
    <submittedName>
        <fullName evidence="7">Thioredoxin X, chloroplastic</fullName>
    </submittedName>
</protein>
<dbReference type="NCBIfam" id="TIGR01068">
    <property type="entry name" value="thioredoxin"/>
    <property type="match status" value="1"/>
</dbReference>
<dbReference type="GO" id="GO:0005737">
    <property type="term" value="C:cytoplasm"/>
    <property type="evidence" value="ECO:0007669"/>
    <property type="project" value="TreeGrafter"/>
</dbReference>
<dbReference type="PANTHER" id="PTHR45663:SF22">
    <property type="entry name" value="THIOREDOXIN X, CHLOROPLASTIC"/>
    <property type="match status" value="1"/>
</dbReference>
<dbReference type="STRING" id="337451.A0A3S3NHY8"/>
<keyword evidence="2" id="KW-0809">Transit peptide</keyword>
<evidence type="ECO:0000259" key="6">
    <source>
        <dbReference type="PROSITE" id="PS51352"/>
    </source>
</evidence>
<evidence type="ECO:0000256" key="4">
    <source>
        <dbReference type="ARBA" id="ARBA00023157"/>
    </source>
</evidence>
<keyword evidence="3" id="KW-0249">Electron transport</keyword>
<keyword evidence="5" id="KW-0676">Redox-active center</keyword>
<reference evidence="7 8" key="1">
    <citation type="journal article" date="2019" name="Nat. Plants">
        <title>Stout camphor tree genome fills gaps in understanding of flowering plant genome evolution.</title>
        <authorList>
            <person name="Chaw S.M."/>
            <person name="Liu Y.C."/>
            <person name="Wu Y.W."/>
            <person name="Wang H.Y."/>
            <person name="Lin C.I."/>
            <person name="Wu C.S."/>
            <person name="Ke H.M."/>
            <person name="Chang L.Y."/>
            <person name="Hsu C.Y."/>
            <person name="Yang H.T."/>
            <person name="Sudianto E."/>
            <person name="Hsu M.H."/>
            <person name="Wu K.P."/>
            <person name="Wang L.N."/>
            <person name="Leebens-Mack J.H."/>
            <person name="Tsai I.J."/>
        </authorList>
    </citation>
    <scope>NUCLEOTIDE SEQUENCE [LARGE SCALE GENOMIC DNA]</scope>
    <source>
        <strain evidence="8">cv. Chaw 1501</strain>
        <tissue evidence="7">Young leaves</tissue>
    </source>
</reference>
<dbReference type="CDD" id="cd02947">
    <property type="entry name" value="TRX_family"/>
    <property type="match status" value="1"/>
</dbReference>
<dbReference type="OrthoDB" id="19690at2759"/>
<keyword evidence="4" id="KW-1015">Disulfide bond</keyword>